<feature type="transmembrane region" description="Helical" evidence="1">
    <location>
        <begin position="12"/>
        <end position="35"/>
    </location>
</feature>
<proteinExistence type="predicted"/>
<dbReference type="HOGENOM" id="CLU_159099_1_3_11"/>
<dbReference type="eggNOG" id="COG3462">
    <property type="taxonomic scope" value="Bacteria"/>
</dbReference>
<keyword evidence="1" id="KW-0812">Transmembrane</keyword>
<evidence type="ECO:0000313" key="3">
    <source>
        <dbReference type="Proteomes" id="UP000002791"/>
    </source>
</evidence>
<dbReference type="STRING" id="882082.SaccyDRAFT_2462"/>
<dbReference type="Proteomes" id="UP000002791">
    <property type="component" value="Chromosome"/>
</dbReference>
<sequence length="85" mass="9850">MMWGYGPGAAWWMMVMPVIWLVLIGLIVWAVVALTRGGFRGRDNRDRPETPEDILQRRFAAGEIDADAYRQARETLAERHREPPR</sequence>
<accession>H5XDL2</accession>
<gene>
    <name evidence="2" type="ORF">SaccyDRAFT_2462</name>
</gene>
<dbReference type="AlphaFoldDB" id="H5XDL2"/>
<keyword evidence="3" id="KW-1185">Reference proteome</keyword>
<reference evidence="2 3" key="1">
    <citation type="submission" date="2011-11" db="EMBL/GenBank/DDBJ databases">
        <title>The Noncontiguous Finished sequence of Saccharomonospora cyanea NA-134.</title>
        <authorList>
            <consortium name="US DOE Joint Genome Institute"/>
            <person name="Lucas S."/>
            <person name="Han J."/>
            <person name="Lapidus A."/>
            <person name="Cheng J.-F."/>
            <person name="Goodwin L."/>
            <person name="Pitluck S."/>
            <person name="Peters L."/>
            <person name="Ovchinnikova G."/>
            <person name="Lu M."/>
            <person name="Detter J.C."/>
            <person name="Han C."/>
            <person name="Tapia R."/>
            <person name="Land M."/>
            <person name="Hauser L."/>
            <person name="Kyrpides N."/>
            <person name="Ivanova N."/>
            <person name="Pagani I."/>
            <person name="Brambilla E.-M."/>
            <person name="Klenk H.-P."/>
            <person name="Woyke T."/>
        </authorList>
    </citation>
    <scope>NUCLEOTIDE SEQUENCE [LARGE SCALE GENOMIC DNA]</scope>
    <source>
        <strain evidence="2 3">NA-134</strain>
    </source>
</reference>
<evidence type="ECO:0000256" key="1">
    <source>
        <dbReference type="SAM" id="Phobius"/>
    </source>
</evidence>
<dbReference type="RefSeq" id="WP_005456450.1">
    <property type="nucleotide sequence ID" value="NZ_CM001440.1"/>
</dbReference>
<protein>
    <submittedName>
        <fullName evidence="2">Putative membrane protein (DUF2078)</fullName>
    </submittedName>
</protein>
<organism evidence="2 3">
    <name type="scientific">Saccharomonospora cyanea NA-134</name>
    <dbReference type="NCBI Taxonomy" id="882082"/>
    <lineage>
        <taxon>Bacteria</taxon>
        <taxon>Bacillati</taxon>
        <taxon>Actinomycetota</taxon>
        <taxon>Actinomycetes</taxon>
        <taxon>Pseudonocardiales</taxon>
        <taxon>Pseudonocardiaceae</taxon>
        <taxon>Saccharomonospora</taxon>
    </lineage>
</organism>
<evidence type="ECO:0000313" key="2">
    <source>
        <dbReference type="EMBL" id="EHR61333.1"/>
    </source>
</evidence>
<keyword evidence="1" id="KW-0472">Membrane</keyword>
<name>H5XDL2_9PSEU</name>
<dbReference type="EMBL" id="CM001440">
    <property type="protein sequence ID" value="EHR61333.1"/>
    <property type="molecule type" value="Genomic_DNA"/>
</dbReference>
<keyword evidence="1" id="KW-1133">Transmembrane helix</keyword>